<dbReference type="InterPro" id="IPR023213">
    <property type="entry name" value="CAT-like_dom_sf"/>
</dbReference>
<feature type="domain" description="Peptidase S9 prolyl oligopeptidase catalytic" evidence="7">
    <location>
        <begin position="1033"/>
        <end position="1247"/>
    </location>
</feature>
<evidence type="ECO:0000313" key="8">
    <source>
        <dbReference type="EMBL" id="CAF9918796.1"/>
    </source>
</evidence>
<protein>
    <recommendedName>
        <fullName evidence="6">Dipeptidyl-peptidase V</fullName>
    </recommendedName>
</protein>
<organism evidence="8 9">
    <name type="scientific">Gomphillus americanus</name>
    <dbReference type="NCBI Taxonomy" id="1940652"/>
    <lineage>
        <taxon>Eukaryota</taxon>
        <taxon>Fungi</taxon>
        <taxon>Dikarya</taxon>
        <taxon>Ascomycota</taxon>
        <taxon>Pezizomycotina</taxon>
        <taxon>Lecanoromycetes</taxon>
        <taxon>OSLEUM clade</taxon>
        <taxon>Ostropomycetidae</taxon>
        <taxon>Ostropales</taxon>
        <taxon>Graphidaceae</taxon>
        <taxon>Gomphilloideae</taxon>
        <taxon>Gomphillus</taxon>
    </lineage>
</organism>
<dbReference type="OrthoDB" id="416344at2759"/>
<comment type="similarity">
    <text evidence="1">Belongs to the peptidase S9C family.</text>
</comment>
<evidence type="ECO:0000259" key="7">
    <source>
        <dbReference type="Pfam" id="PF00326"/>
    </source>
</evidence>
<dbReference type="PANTHER" id="PTHR42776">
    <property type="entry name" value="SERINE PEPTIDASE S9 FAMILY MEMBER"/>
    <property type="match status" value="1"/>
</dbReference>
<dbReference type="EMBL" id="CAJPDQ010000013">
    <property type="protein sequence ID" value="CAF9918796.1"/>
    <property type="molecule type" value="Genomic_DNA"/>
</dbReference>
<dbReference type="InterPro" id="IPR011042">
    <property type="entry name" value="6-blade_b-propeller_TolB-like"/>
</dbReference>
<keyword evidence="9" id="KW-1185">Reference proteome</keyword>
<evidence type="ECO:0000256" key="5">
    <source>
        <dbReference type="ARBA" id="ARBA00022825"/>
    </source>
</evidence>
<dbReference type="InterPro" id="IPR029058">
    <property type="entry name" value="AB_hydrolase_fold"/>
</dbReference>
<evidence type="ECO:0000256" key="2">
    <source>
        <dbReference type="ARBA" id="ARBA00022670"/>
    </source>
</evidence>
<sequence length="1260" mass="140049">MATGSMIRPLGHVEILSSSRHALGIYRRLANTSRYLIPSVLAESLAEIFEVALAKVVLVQATLQIGIAEESSQKPYFVKLESIDLRQHLQWIKIRHDVDLLHTLEDEQVQPFPDILNRPPWKVLVAQTPENHFLDVVFLAHHALCDGKSAAIFHKYLLEALNDPSRPLNELQDHTLQLPKNIHLVPSMEEMIEFSISSAFLLKTLWQELGPKWLRFNTAPIPWTAGIVSIEPYQLHLHKIELNSMQTASLISACRAQGTTLTGLMHSLMLLSLSQRIPSSIASAFQATTPISLAKIAQPPSNIDLEKSLFVAVTGYEHCFDSRLVKDLRDTHENTDFLLWQVARTVSKALRDRVNTLPKDDVIALLSWVTDWRSFWVNKLGKARSVTWEVSNTGSLRFPSNHGEARQDKWRIDRSIFSQPVMTTGAALSVNVAGVVDGFLTITIGWQESIVDNDLARNVARDLEAWLSNISRTGNWSTGTEPVMAIVPTTKAVTVVGALLALLSIWVLVVQFPTASQDVHYTVTHWSSPGHEDMSAMSATRPSPGPAEIEKTAEKFTPEVLLGAPRRSAAVPNRAGSHALYSVSTYSFESHKKTTELRLFDLETKQSTLITNDEGVSEPHWLEDEILYLKSGSDGATQLVVADVDYVREPYTAAIIPGPFSDLRLSILEKGKVAIVGASKAARNGSLYNSETVTPPKHTGLIYDGLMVRHWDKYNRAETNALFYGLLELAGPHGSEVKGRYSLSPLHNALQGTELESPLSPFPTSDHYDVSKSGIIFIAKDPKLNSATHTKSNAYLLPISDFKAPAKSSALQKLQVPGFEGAANSPAFCPAGKSAVFFQMKEDGYEADKNRLIYVPDVAKASELGEALASKDGKGLWDRSPSSATWSNDGKTLYLLAEDEGRGILWSIDVKKTPTEVQDLPKKLSDKGSVSSVHPLANSSKGVLLSGSSLIDNSYWSIYEPSKSAQFEVLSSNSQSGSAFGLSASQVSSFWYDSNGHKIHSWLLRPSNFDSSKKYPLAFLIHGGPQGAWGDSWSTRWNPAVFAEQGYIVVTPNPTGSTSYGQELTDNIKQNWGGDPYEDLYNGFKHLKSNNSFGYIDFDRAVALGASYGGYMINWINGHEFGREFKALVNHDGVFSMFNQISSDELYFPFREFGGAFWNSSENRKNWEKWDPLQHVGEWKTPTLVIHSDKDYRLAVTEGIAAFNALQVQGVESRFLTFINENHWVLKEENSLLWHTVVLNWINKHIGLPQYRDEPLPERK</sequence>
<evidence type="ECO:0000313" key="9">
    <source>
        <dbReference type="Proteomes" id="UP000664169"/>
    </source>
</evidence>
<dbReference type="GO" id="GO:0006508">
    <property type="term" value="P:proteolysis"/>
    <property type="evidence" value="ECO:0007669"/>
    <property type="project" value="UniProtKB-KW"/>
</dbReference>
<dbReference type="InterPro" id="IPR010828">
    <property type="entry name" value="Atf2/Sli1-like"/>
</dbReference>
<evidence type="ECO:0000256" key="4">
    <source>
        <dbReference type="ARBA" id="ARBA00022801"/>
    </source>
</evidence>
<dbReference type="AlphaFoldDB" id="A0A8H3F604"/>
<dbReference type="Gene3D" id="3.30.559.10">
    <property type="entry name" value="Chloramphenicol acetyltransferase-like domain"/>
    <property type="match status" value="1"/>
</dbReference>
<evidence type="ECO:0000256" key="1">
    <source>
        <dbReference type="ARBA" id="ARBA00010040"/>
    </source>
</evidence>
<evidence type="ECO:0000256" key="6">
    <source>
        <dbReference type="ARBA" id="ARBA00032829"/>
    </source>
</evidence>
<accession>A0A8H3F604</accession>
<dbReference type="Gene3D" id="3.40.50.1820">
    <property type="entry name" value="alpha/beta hydrolase"/>
    <property type="match status" value="1"/>
</dbReference>
<gene>
    <name evidence="8" type="ORF">GOMPHAMPRED_001637</name>
</gene>
<keyword evidence="4" id="KW-0378">Hydrolase</keyword>
<dbReference type="PANTHER" id="PTHR42776:SF13">
    <property type="entry name" value="DIPEPTIDYL-PEPTIDASE 5"/>
    <property type="match status" value="1"/>
</dbReference>
<keyword evidence="3" id="KW-0732">Signal</keyword>
<dbReference type="SUPFAM" id="SSF69322">
    <property type="entry name" value="Tricorn protease domain 2"/>
    <property type="match status" value="1"/>
</dbReference>
<comment type="caution">
    <text evidence="8">The sequence shown here is derived from an EMBL/GenBank/DDBJ whole genome shotgun (WGS) entry which is preliminary data.</text>
</comment>
<reference evidence="8" key="1">
    <citation type="submission" date="2021-03" db="EMBL/GenBank/DDBJ databases">
        <authorList>
            <person name="Tagirdzhanova G."/>
        </authorList>
    </citation>
    <scope>NUCLEOTIDE SEQUENCE</scope>
</reference>
<dbReference type="SUPFAM" id="SSF53474">
    <property type="entry name" value="alpha/beta-Hydrolases"/>
    <property type="match status" value="1"/>
</dbReference>
<dbReference type="SUPFAM" id="SSF52777">
    <property type="entry name" value="CoA-dependent acyltransferases"/>
    <property type="match status" value="1"/>
</dbReference>
<dbReference type="Gene3D" id="2.120.10.30">
    <property type="entry name" value="TolB, C-terminal domain"/>
    <property type="match status" value="1"/>
</dbReference>
<evidence type="ECO:0000256" key="3">
    <source>
        <dbReference type="ARBA" id="ARBA00022729"/>
    </source>
</evidence>
<dbReference type="Proteomes" id="UP000664169">
    <property type="component" value="Unassembled WGS sequence"/>
</dbReference>
<keyword evidence="2" id="KW-0645">Protease</keyword>
<name>A0A8H3F604_9LECA</name>
<proteinExistence type="inferred from homology"/>
<dbReference type="Pfam" id="PF07247">
    <property type="entry name" value="AATase"/>
    <property type="match status" value="1"/>
</dbReference>
<keyword evidence="5" id="KW-0720">Serine protease</keyword>
<dbReference type="FunFam" id="3.40.50.1820:FF:000028">
    <property type="entry name" value="S9 family peptidase"/>
    <property type="match status" value="1"/>
</dbReference>
<dbReference type="Pfam" id="PF00326">
    <property type="entry name" value="Peptidase_S9"/>
    <property type="match status" value="1"/>
</dbReference>
<dbReference type="Gene3D" id="3.30.559.30">
    <property type="entry name" value="Nonribosomal peptide synthetase, condensation domain"/>
    <property type="match status" value="1"/>
</dbReference>
<dbReference type="GO" id="GO:0004252">
    <property type="term" value="F:serine-type endopeptidase activity"/>
    <property type="evidence" value="ECO:0007669"/>
    <property type="project" value="TreeGrafter"/>
</dbReference>
<dbReference type="InterPro" id="IPR001375">
    <property type="entry name" value="Peptidase_S9_cat"/>
</dbReference>